<feature type="compositionally biased region" description="Polar residues" evidence="1">
    <location>
        <begin position="1"/>
        <end position="10"/>
    </location>
</feature>
<dbReference type="RefSeq" id="WP_237380655.1">
    <property type="nucleotide sequence ID" value="NZ_CP071793.1"/>
</dbReference>
<keyword evidence="3" id="KW-1185">Reference proteome</keyword>
<proteinExistence type="predicted"/>
<accession>A0A8A4TMD8</accession>
<organism evidence="2 3">
    <name type="scientific">Sulfidibacter corallicola</name>
    <dbReference type="NCBI Taxonomy" id="2818388"/>
    <lineage>
        <taxon>Bacteria</taxon>
        <taxon>Pseudomonadati</taxon>
        <taxon>Acidobacteriota</taxon>
        <taxon>Holophagae</taxon>
        <taxon>Acanthopleuribacterales</taxon>
        <taxon>Acanthopleuribacteraceae</taxon>
        <taxon>Sulfidibacter</taxon>
    </lineage>
</organism>
<feature type="region of interest" description="Disordered" evidence="1">
    <location>
        <begin position="1"/>
        <end position="30"/>
    </location>
</feature>
<feature type="compositionally biased region" description="Basic and acidic residues" evidence="1">
    <location>
        <begin position="11"/>
        <end position="24"/>
    </location>
</feature>
<evidence type="ECO:0000256" key="1">
    <source>
        <dbReference type="SAM" id="MobiDB-lite"/>
    </source>
</evidence>
<sequence>MTKNMLSSTPDEYHEMGLDHKHDSSSQALTKTLSDSVLEATSRLVPAPEQHQKWMPPALRSAICTHLDRILEDFSYNVKTNGVASWSDLHEIVSSTYWDDTLVIALSLEDRLSAVETHCDDDLP</sequence>
<evidence type="ECO:0000313" key="2">
    <source>
        <dbReference type="EMBL" id="QTD50720.1"/>
    </source>
</evidence>
<dbReference type="KEGG" id="scor:J3U87_34470"/>
<evidence type="ECO:0000313" key="3">
    <source>
        <dbReference type="Proteomes" id="UP000663929"/>
    </source>
</evidence>
<name>A0A8A4TMD8_SULCO</name>
<dbReference type="Proteomes" id="UP000663929">
    <property type="component" value="Chromosome"/>
</dbReference>
<dbReference type="EMBL" id="CP071793">
    <property type="protein sequence ID" value="QTD50720.1"/>
    <property type="molecule type" value="Genomic_DNA"/>
</dbReference>
<gene>
    <name evidence="2" type="ORF">J3U87_34470</name>
</gene>
<protein>
    <submittedName>
        <fullName evidence="2">Uncharacterized protein</fullName>
    </submittedName>
</protein>
<reference evidence="2" key="1">
    <citation type="submission" date="2021-03" db="EMBL/GenBank/DDBJ databases">
        <title>Acanthopleuribacteraceae sp. M133.</title>
        <authorList>
            <person name="Wang G."/>
        </authorList>
    </citation>
    <scope>NUCLEOTIDE SEQUENCE</scope>
    <source>
        <strain evidence="2">M133</strain>
    </source>
</reference>
<dbReference type="AlphaFoldDB" id="A0A8A4TMD8"/>